<keyword evidence="8 13" id="KW-0479">Metal-binding</keyword>
<evidence type="ECO:0000313" key="16">
    <source>
        <dbReference type="Proteomes" id="UP000199163"/>
    </source>
</evidence>
<dbReference type="GO" id="GO:0005829">
    <property type="term" value="C:cytosol"/>
    <property type="evidence" value="ECO:0007669"/>
    <property type="project" value="TreeGrafter"/>
</dbReference>
<dbReference type="UniPathway" id="UPA00077">
    <property type="reaction ID" value="UER00156"/>
</dbReference>
<dbReference type="PROSITE" id="PS00792">
    <property type="entry name" value="DHPS_1"/>
    <property type="match status" value="1"/>
</dbReference>
<dbReference type="FunFam" id="3.20.20.20:FF:000006">
    <property type="entry name" value="Dihydropteroate synthase"/>
    <property type="match status" value="1"/>
</dbReference>
<organism evidence="15 16">
    <name type="scientific">Alteribacillus persepolensis</name>
    <dbReference type="NCBI Taxonomy" id="568899"/>
    <lineage>
        <taxon>Bacteria</taxon>
        <taxon>Bacillati</taxon>
        <taxon>Bacillota</taxon>
        <taxon>Bacilli</taxon>
        <taxon>Bacillales</taxon>
        <taxon>Bacillaceae</taxon>
        <taxon>Alteribacillus</taxon>
    </lineage>
</organism>
<keyword evidence="9 13" id="KW-0460">Magnesium</keyword>
<dbReference type="GO" id="GO:0046872">
    <property type="term" value="F:metal ion binding"/>
    <property type="evidence" value="ECO:0007669"/>
    <property type="project" value="UniProtKB-KW"/>
</dbReference>
<dbReference type="SUPFAM" id="SSF51717">
    <property type="entry name" value="Dihydropteroate synthetase-like"/>
    <property type="match status" value="1"/>
</dbReference>
<evidence type="ECO:0000256" key="10">
    <source>
        <dbReference type="ARBA" id="ARBA00022909"/>
    </source>
</evidence>
<dbReference type="GO" id="GO:0046654">
    <property type="term" value="P:tetrahydrofolate biosynthetic process"/>
    <property type="evidence" value="ECO:0007669"/>
    <property type="project" value="UniProtKB-UniPathway"/>
</dbReference>
<keyword evidence="7 13" id="KW-0808">Transferase</keyword>
<evidence type="ECO:0000256" key="6">
    <source>
        <dbReference type="ARBA" id="ARBA00016919"/>
    </source>
</evidence>
<dbReference type="PANTHER" id="PTHR20941:SF1">
    <property type="entry name" value="FOLIC ACID SYNTHESIS PROTEIN FOL1"/>
    <property type="match status" value="1"/>
</dbReference>
<dbReference type="InterPro" id="IPR000489">
    <property type="entry name" value="Pterin-binding_dom"/>
</dbReference>
<comment type="pathway">
    <text evidence="3 13">Cofactor biosynthesis; tetrahydrofolate biosynthesis; 7,8-dihydrofolate from 2-amino-4-hydroxy-6-hydroxymethyl-7,8-dihydropteridine diphosphate and 4-aminobenzoate: step 1/2.</text>
</comment>
<dbReference type="InterPro" id="IPR011005">
    <property type="entry name" value="Dihydropteroate_synth-like_sf"/>
</dbReference>
<dbReference type="NCBIfam" id="TIGR01496">
    <property type="entry name" value="DHPS"/>
    <property type="match status" value="1"/>
</dbReference>
<dbReference type="EMBL" id="FNDK01000022">
    <property type="protein sequence ID" value="SDI12807.1"/>
    <property type="molecule type" value="Genomic_DNA"/>
</dbReference>
<evidence type="ECO:0000256" key="2">
    <source>
        <dbReference type="ARBA" id="ARBA00001946"/>
    </source>
</evidence>
<dbReference type="EC" id="2.5.1.15" evidence="5 13"/>
<evidence type="ECO:0000313" key="15">
    <source>
        <dbReference type="EMBL" id="SDI12807.1"/>
    </source>
</evidence>
<comment type="cofactor">
    <cofactor evidence="2 13">
        <name>Mg(2+)</name>
        <dbReference type="ChEBI" id="CHEBI:18420"/>
    </cofactor>
</comment>
<dbReference type="Pfam" id="PF00809">
    <property type="entry name" value="Pterin_bind"/>
    <property type="match status" value="1"/>
</dbReference>
<feature type="domain" description="Pterin-binding" evidence="14">
    <location>
        <begin position="19"/>
        <end position="265"/>
    </location>
</feature>
<evidence type="ECO:0000256" key="12">
    <source>
        <dbReference type="ARBA" id="ARBA00053449"/>
    </source>
</evidence>
<comment type="catalytic activity">
    <reaction evidence="1">
        <text>(7,8-dihydropterin-6-yl)methyl diphosphate + 4-aminobenzoate = 7,8-dihydropteroate + diphosphate</text>
        <dbReference type="Rhea" id="RHEA:19949"/>
        <dbReference type="ChEBI" id="CHEBI:17836"/>
        <dbReference type="ChEBI" id="CHEBI:17839"/>
        <dbReference type="ChEBI" id="CHEBI:33019"/>
        <dbReference type="ChEBI" id="CHEBI:72950"/>
        <dbReference type="EC" id="2.5.1.15"/>
    </reaction>
</comment>
<comment type="similarity">
    <text evidence="4 13">Belongs to the DHPS family.</text>
</comment>
<dbReference type="OrthoDB" id="9811744at2"/>
<evidence type="ECO:0000256" key="1">
    <source>
        <dbReference type="ARBA" id="ARBA00000012"/>
    </source>
</evidence>
<dbReference type="InterPro" id="IPR045031">
    <property type="entry name" value="DHP_synth-like"/>
</dbReference>
<dbReference type="PROSITE" id="PS50972">
    <property type="entry name" value="PTERIN_BINDING"/>
    <property type="match status" value="1"/>
</dbReference>
<sequence length="280" mass="30728">MSNTQISWGKWTMDFSEKTYLMGILNVTPDSFSDGGRFNELSKAVERAQEMVEQGADIIDIGGESTRPGYTKVEIEQECSRVVPVIEAVASQVDVPISIDTYKAETARQALKAGASIINDIWGAKGDPEMAEVAAQYDVPIIVMHNRDNTDYQDLIADIIADVRESIDICKQAGVKDNRIILDPGVGFAKTYHQNLEVMRRLEEFTELGYPVLLGTSRKSIIAQTLNLPANERVEGTGATVSLGIEKGSDIVRVHDVLEMSRTVKMMDAMLGKGKVETVG</sequence>
<keyword evidence="10 13" id="KW-0289">Folate biosynthesis</keyword>
<reference evidence="15 16" key="1">
    <citation type="submission" date="2016-10" db="EMBL/GenBank/DDBJ databases">
        <authorList>
            <person name="de Groot N.N."/>
        </authorList>
    </citation>
    <scope>NUCLEOTIDE SEQUENCE [LARGE SCALE GENOMIC DNA]</scope>
    <source>
        <strain evidence="15 16">DSM 21632</strain>
    </source>
</reference>
<dbReference type="Proteomes" id="UP000199163">
    <property type="component" value="Unassembled WGS sequence"/>
</dbReference>
<dbReference type="PROSITE" id="PS00793">
    <property type="entry name" value="DHPS_2"/>
    <property type="match status" value="1"/>
</dbReference>
<keyword evidence="16" id="KW-1185">Reference proteome</keyword>
<dbReference type="AlphaFoldDB" id="A0A1G8I1T6"/>
<protein>
    <recommendedName>
        <fullName evidence="6 13">Dihydropteroate synthase</fullName>
        <shortName evidence="13">DHPS</shortName>
        <ecNumber evidence="5 13">2.5.1.15</ecNumber>
    </recommendedName>
    <alternativeName>
        <fullName evidence="11 13">Dihydropteroate pyrophosphorylase</fullName>
    </alternativeName>
</protein>
<evidence type="ECO:0000256" key="9">
    <source>
        <dbReference type="ARBA" id="ARBA00022842"/>
    </source>
</evidence>
<comment type="function">
    <text evidence="12 13">Catalyzes the condensation of para-aminobenzoate (pABA) with 6-hydroxymethyl-7,8-dihydropterin diphosphate (DHPt-PP) to form 7,8-dihydropteroate (H2Pte), the immediate precursor of folate derivatives.</text>
</comment>
<dbReference type="InterPro" id="IPR006390">
    <property type="entry name" value="DHP_synth_dom"/>
</dbReference>
<evidence type="ECO:0000256" key="5">
    <source>
        <dbReference type="ARBA" id="ARBA00012458"/>
    </source>
</evidence>
<name>A0A1G8I1T6_9BACI</name>
<dbReference type="CDD" id="cd00739">
    <property type="entry name" value="DHPS"/>
    <property type="match status" value="1"/>
</dbReference>
<evidence type="ECO:0000256" key="8">
    <source>
        <dbReference type="ARBA" id="ARBA00022723"/>
    </source>
</evidence>
<evidence type="ECO:0000256" key="11">
    <source>
        <dbReference type="ARBA" id="ARBA00030193"/>
    </source>
</evidence>
<dbReference type="Gene3D" id="3.20.20.20">
    <property type="entry name" value="Dihydropteroate synthase-like"/>
    <property type="match status" value="1"/>
</dbReference>
<evidence type="ECO:0000259" key="14">
    <source>
        <dbReference type="PROSITE" id="PS50972"/>
    </source>
</evidence>
<evidence type="ECO:0000256" key="3">
    <source>
        <dbReference type="ARBA" id="ARBA00004763"/>
    </source>
</evidence>
<accession>A0A1G8I1T6</accession>
<dbReference type="RefSeq" id="WP_091275494.1">
    <property type="nucleotide sequence ID" value="NZ_FNDK01000022.1"/>
</dbReference>
<evidence type="ECO:0000256" key="4">
    <source>
        <dbReference type="ARBA" id="ARBA00009503"/>
    </source>
</evidence>
<evidence type="ECO:0000256" key="13">
    <source>
        <dbReference type="RuleBase" id="RU361205"/>
    </source>
</evidence>
<dbReference type="GO" id="GO:0004156">
    <property type="term" value="F:dihydropteroate synthase activity"/>
    <property type="evidence" value="ECO:0007669"/>
    <property type="project" value="UniProtKB-EC"/>
</dbReference>
<gene>
    <name evidence="15" type="ORF">SAMN05192534_12258</name>
</gene>
<dbReference type="PANTHER" id="PTHR20941">
    <property type="entry name" value="FOLATE SYNTHESIS PROTEINS"/>
    <property type="match status" value="1"/>
</dbReference>
<proteinExistence type="inferred from homology"/>
<dbReference type="GO" id="GO:0046656">
    <property type="term" value="P:folic acid biosynthetic process"/>
    <property type="evidence" value="ECO:0007669"/>
    <property type="project" value="UniProtKB-KW"/>
</dbReference>
<dbReference type="STRING" id="568899.SAMN05192534_12258"/>
<evidence type="ECO:0000256" key="7">
    <source>
        <dbReference type="ARBA" id="ARBA00022679"/>
    </source>
</evidence>